<evidence type="ECO:0000313" key="4">
    <source>
        <dbReference type="Proteomes" id="UP000621454"/>
    </source>
</evidence>
<dbReference type="EMBL" id="BMGC01000009">
    <property type="protein sequence ID" value="GGB29975.1"/>
    <property type="molecule type" value="Genomic_DNA"/>
</dbReference>
<dbReference type="Gene3D" id="3.40.960.10">
    <property type="entry name" value="VSR Endonuclease"/>
    <property type="match status" value="1"/>
</dbReference>
<reference evidence="3" key="2">
    <citation type="submission" date="2020-09" db="EMBL/GenBank/DDBJ databases">
        <authorList>
            <person name="Sun Q."/>
            <person name="Zhou Y."/>
        </authorList>
    </citation>
    <scope>NUCLEOTIDE SEQUENCE</scope>
    <source>
        <strain evidence="3">CGMCC 1.12827</strain>
    </source>
</reference>
<dbReference type="Proteomes" id="UP000621454">
    <property type="component" value="Unassembled WGS sequence"/>
</dbReference>
<keyword evidence="4" id="KW-1185">Reference proteome</keyword>
<evidence type="ECO:0000259" key="2">
    <source>
        <dbReference type="Pfam" id="PF13338"/>
    </source>
</evidence>
<dbReference type="AlphaFoldDB" id="A0A916T3C4"/>
<reference evidence="3" key="1">
    <citation type="journal article" date="2014" name="Int. J. Syst. Evol. Microbiol.">
        <title>Complete genome sequence of Corynebacterium casei LMG S-19264T (=DSM 44701T), isolated from a smear-ripened cheese.</title>
        <authorList>
            <consortium name="US DOE Joint Genome Institute (JGI-PGF)"/>
            <person name="Walter F."/>
            <person name="Albersmeier A."/>
            <person name="Kalinowski J."/>
            <person name="Ruckert C."/>
        </authorList>
    </citation>
    <scope>NUCLEOTIDE SEQUENCE</scope>
    <source>
        <strain evidence="3">CGMCC 1.12827</strain>
    </source>
</reference>
<feature type="domain" description="AbiEi antitoxin N-terminal" evidence="2">
    <location>
        <begin position="36"/>
        <end position="69"/>
    </location>
</feature>
<dbReference type="InterPro" id="IPR025159">
    <property type="entry name" value="AbiEi_N"/>
</dbReference>
<proteinExistence type="predicted"/>
<name>A0A916T3C4_9ACTN</name>
<accession>A0A916T3C4</accession>
<feature type="region of interest" description="Disordered" evidence="1">
    <location>
        <begin position="1"/>
        <end position="42"/>
    </location>
</feature>
<protein>
    <recommendedName>
        <fullName evidence="2">AbiEi antitoxin N-terminal domain-containing protein</fullName>
    </recommendedName>
</protein>
<sequence>MPSAATTGLIFATSPGEANRPGPGGVQEGVTPNPDGVFSRDDLRRRHGVDDNELRRMLRSGDLQRLRSGWFATSDADPVVGEAVRRGGALSCVSALRHHGLWTPPGYSDDELHIRGSRHATTVARGHRTQWCQAPGRVGSVQAAVDSVPVALACAVRCLPAEYWVAACDSAMNRLGWTIPDLQEGMGTVTAGMRALMARCDGRSESGTESVARYRLTSDGYDVVVQPYIEGVGRVDLRIGRLLIECDSKAHHTSRENYRNDRRRDRQSLIDGWLYMRLIYEDVMYRWESVVSDIAAVTRADRHRMRRRQA</sequence>
<dbReference type="Pfam" id="PF13338">
    <property type="entry name" value="AbiEi_4"/>
    <property type="match status" value="1"/>
</dbReference>
<gene>
    <name evidence="3" type="ORF">GCM10011489_17720</name>
</gene>
<evidence type="ECO:0000313" key="3">
    <source>
        <dbReference type="EMBL" id="GGB29975.1"/>
    </source>
</evidence>
<evidence type="ECO:0000256" key="1">
    <source>
        <dbReference type="SAM" id="MobiDB-lite"/>
    </source>
</evidence>
<organism evidence="3 4">
    <name type="scientific">Gordonia jinhuaensis</name>
    <dbReference type="NCBI Taxonomy" id="1517702"/>
    <lineage>
        <taxon>Bacteria</taxon>
        <taxon>Bacillati</taxon>
        <taxon>Actinomycetota</taxon>
        <taxon>Actinomycetes</taxon>
        <taxon>Mycobacteriales</taxon>
        <taxon>Gordoniaceae</taxon>
        <taxon>Gordonia</taxon>
    </lineage>
</organism>
<comment type="caution">
    <text evidence="3">The sequence shown here is derived from an EMBL/GenBank/DDBJ whole genome shotgun (WGS) entry which is preliminary data.</text>
</comment>